<dbReference type="EMBL" id="JARJLG010000056">
    <property type="protein sequence ID" value="KAJ7758211.1"/>
    <property type="molecule type" value="Genomic_DNA"/>
</dbReference>
<evidence type="ECO:0000313" key="3">
    <source>
        <dbReference type="EMBL" id="KAJ7758211.1"/>
    </source>
</evidence>
<comment type="caution">
    <text evidence="3">The sequence shown here is derived from an EMBL/GenBank/DDBJ whole genome shotgun (WGS) entry which is preliminary data.</text>
</comment>
<dbReference type="EMBL" id="JARJLG010000446">
    <property type="protein sequence ID" value="KAJ7712081.1"/>
    <property type="molecule type" value="Genomic_DNA"/>
</dbReference>
<dbReference type="AlphaFoldDB" id="A0AAD7J6T9"/>
<protein>
    <submittedName>
        <fullName evidence="3">Uncharacterized protein</fullName>
    </submittedName>
</protein>
<dbReference type="Proteomes" id="UP001215280">
    <property type="component" value="Unassembled WGS sequence"/>
</dbReference>
<keyword evidence="4" id="KW-1185">Reference proteome</keyword>
<evidence type="ECO:0000313" key="2">
    <source>
        <dbReference type="EMBL" id="KAJ7712081.1"/>
    </source>
</evidence>
<sequence>MSTTPAANYLRAATPATTALLGGQDRLDPNNDAASSRLGRQTLLQGASTVEEVISMVPDDFRGVLREPLLGVASTATKLIGCRSTLQKWLQHQAAGTFPPHVRSKAPELQLTKEFGQQDAATESNSALTKLHTEYLAGTLTASIKAKSDEAAFLERALTPQALFDELKPLIEAKADSVLALSKLPNVVRDPASGELRVNGWIDNHVLRTIAMHVLEDCVVYAFRVISITEASALRTELKFHKKKALHQQADVEMADATKPGPSIQSLVDKAVSTQLKKLKSSGKGKGKTDGKKGKTSSKKPPFKASDKAKPYVPKPARKTKVSAIKGGKPAPQKGKGKAK</sequence>
<proteinExistence type="predicted"/>
<name>A0AAD7J6T9_9AGAR</name>
<feature type="region of interest" description="Disordered" evidence="1">
    <location>
        <begin position="276"/>
        <end position="340"/>
    </location>
</feature>
<feature type="compositionally biased region" description="Basic residues" evidence="1">
    <location>
        <begin position="277"/>
        <end position="286"/>
    </location>
</feature>
<accession>A0AAD7J6T9</accession>
<evidence type="ECO:0000256" key="1">
    <source>
        <dbReference type="SAM" id="MobiDB-lite"/>
    </source>
</evidence>
<evidence type="ECO:0000313" key="4">
    <source>
        <dbReference type="Proteomes" id="UP001215280"/>
    </source>
</evidence>
<gene>
    <name evidence="2" type="ORF">DFH07DRAFT_1068704</name>
    <name evidence="3" type="ORF">DFH07DRAFT_940383</name>
</gene>
<reference evidence="3" key="1">
    <citation type="submission" date="2023-03" db="EMBL/GenBank/DDBJ databases">
        <title>Massive genome expansion in bonnet fungi (Mycena s.s.) driven by repeated elements and novel gene families across ecological guilds.</title>
        <authorList>
            <consortium name="Lawrence Berkeley National Laboratory"/>
            <person name="Harder C.B."/>
            <person name="Miyauchi S."/>
            <person name="Viragh M."/>
            <person name="Kuo A."/>
            <person name="Thoen E."/>
            <person name="Andreopoulos B."/>
            <person name="Lu D."/>
            <person name="Skrede I."/>
            <person name="Drula E."/>
            <person name="Henrissat B."/>
            <person name="Morin E."/>
            <person name="Kohler A."/>
            <person name="Barry K."/>
            <person name="LaButti K."/>
            <person name="Morin E."/>
            <person name="Salamov A."/>
            <person name="Lipzen A."/>
            <person name="Mereny Z."/>
            <person name="Hegedus B."/>
            <person name="Baldrian P."/>
            <person name="Stursova M."/>
            <person name="Weitz H."/>
            <person name="Taylor A."/>
            <person name="Grigoriev I.V."/>
            <person name="Nagy L.G."/>
            <person name="Martin F."/>
            <person name="Kauserud H."/>
        </authorList>
    </citation>
    <scope>NUCLEOTIDE SEQUENCE</scope>
    <source>
        <strain evidence="3">CBHHK188m</strain>
    </source>
</reference>
<organism evidence="3 4">
    <name type="scientific">Mycena maculata</name>
    <dbReference type="NCBI Taxonomy" id="230809"/>
    <lineage>
        <taxon>Eukaryota</taxon>
        <taxon>Fungi</taxon>
        <taxon>Dikarya</taxon>
        <taxon>Basidiomycota</taxon>
        <taxon>Agaricomycotina</taxon>
        <taxon>Agaricomycetes</taxon>
        <taxon>Agaricomycetidae</taxon>
        <taxon>Agaricales</taxon>
        <taxon>Marasmiineae</taxon>
        <taxon>Mycenaceae</taxon>
        <taxon>Mycena</taxon>
    </lineage>
</organism>